<reference evidence="2 3" key="1">
    <citation type="submission" date="2017-03" db="EMBL/GenBank/DDBJ databases">
        <title>Genomes of endolithic fungi from Antarctica.</title>
        <authorList>
            <person name="Coleine C."/>
            <person name="Masonjones S."/>
            <person name="Stajich J.E."/>
        </authorList>
    </citation>
    <scope>NUCLEOTIDE SEQUENCE [LARGE SCALE GENOMIC DNA]</scope>
    <source>
        <strain evidence="2 3">CCFEE 6315</strain>
    </source>
</reference>
<feature type="region of interest" description="Disordered" evidence="1">
    <location>
        <begin position="1"/>
        <end position="22"/>
    </location>
</feature>
<evidence type="ECO:0000256" key="1">
    <source>
        <dbReference type="SAM" id="MobiDB-lite"/>
    </source>
</evidence>
<keyword evidence="3" id="KW-1185">Reference proteome</keyword>
<proteinExistence type="predicted"/>
<dbReference type="EMBL" id="NAJL01000031">
    <property type="protein sequence ID" value="TKA25967.1"/>
    <property type="molecule type" value="Genomic_DNA"/>
</dbReference>
<accession>A0A4U0TUT6</accession>
<comment type="caution">
    <text evidence="2">The sequence shown here is derived from an EMBL/GenBank/DDBJ whole genome shotgun (WGS) entry which is preliminary data.</text>
</comment>
<sequence>MAPRRRNSEEVEDEGASDSKRFKPDYSTLTLQLGDGSAGVPPPSFWVNTATIRNRSTLVAELLAKRPAAKVVRLPAMDSGAFSAYLAGGYTNDLDLSLTDLERDAKRMQEEICTPPETLDLHLGWMKAILIYIIANKMRDVALMNKIRLARCFHGTSGEEIASSADAG</sequence>
<dbReference type="AlphaFoldDB" id="A0A4U0TUT6"/>
<evidence type="ECO:0000313" key="2">
    <source>
        <dbReference type="EMBL" id="TKA25967.1"/>
    </source>
</evidence>
<gene>
    <name evidence="2" type="ORF">B0A50_05479</name>
</gene>
<organism evidence="2 3">
    <name type="scientific">Salinomyces thailandicus</name>
    <dbReference type="NCBI Taxonomy" id="706561"/>
    <lineage>
        <taxon>Eukaryota</taxon>
        <taxon>Fungi</taxon>
        <taxon>Dikarya</taxon>
        <taxon>Ascomycota</taxon>
        <taxon>Pezizomycotina</taxon>
        <taxon>Dothideomycetes</taxon>
        <taxon>Dothideomycetidae</taxon>
        <taxon>Mycosphaerellales</taxon>
        <taxon>Teratosphaeriaceae</taxon>
        <taxon>Salinomyces</taxon>
    </lineage>
</organism>
<name>A0A4U0TUT6_9PEZI</name>
<dbReference type="Proteomes" id="UP000308549">
    <property type="component" value="Unassembled WGS sequence"/>
</dbReference>
<evidence type="ECO:0000313" key="3">
    <source>
        <dbReference type="Proteomes" id="UP000308549"/>
    </source>
</evidence>
<protein>
    <submittedName>
        <fullName evidence="2">Uncharacterized protein</fullName>
    </submittedName>
</protein>